<keyword evidence="2" id="KW-1185">Reference proteome</keyword>
<proteinExistence type="predicted"/>
<gene>
    <name evidence="1" type="ORF">EV644_101944</name>
</gene>
<name>A0ABY2BWA1_9ACTN</name>
<evidence type="ECO:0000313" key="1">
    <source>
        <dbReference type="EMBL" id="TCO32300.1"/>
    </source>
</evidence>
<sequence>MDRQINYRYDIDWYLCMTSTSTARVFTIDHDLDLIVRGEISLSAEGRVVVDRTWTEKVRDNPTFHNGELLSLSGLRSTEGRWVGDLGCTTFAHYLANREQDLPAADTCCPVAVNVLPITSDGRALLADVGKTSSSAGKVKFIGGGATPVDVVDGVLDVRGVMRRELDEEFPGLDEHWSTAPRLEALLVGGNRRQVVLLFVGRLRISEAEARTLYLGSADPDHELSGVLAVVLGTAGLHVFNRREGRRSLDYVVPALRAQVRADWDGGLAEARRFLDGSDE</sequence>
<accession>A0ABY2BWA1</accession>
<reference evidence="1 2" key="1">
    <citation type="journal article" date="2015" name="Stand. Genomic Sci.">
        <title>Genomic Encyclopedia of Bacterial and Archaeal Type Strains, Phase III: the genomes of soil and plant-associated and newly described type strains.</title>
        <authorList>
            <person name="Whitman W.B."/>
            <person name="Woyke T."/>
            <person name="Klenk H.P."/>
            <person name="Zhou Y."/>
            <person name="Lilburn T.G."/>
            <person name="Beck B.J."/>
            <person name="De Vos P."/>
            <person name="Vandamme P."/>
            <person name="Eisen J.A."/>
            <person name="Garrity G."/>
            <person name="Hugenholtz P."/>
            <person name="Kyrpides N.C."/>
        </authorList>
    </citation>
    <scope>NUCLEOTIDE SEQUENCE [LARGE SCALE GENOMIC DNA]</scope>
    <source>
        <strain evidence="1 2">VKM Ac-2538</strain>
    </source>
</reference>
<evidence type="ECO:0000313" key="2">
    <source>
        <dbReference type="Proteomes" id="UP000295818"/>
    </source>
</evidence>
<dbReference type="RefSeq" id="WP_132333260.1">
    <property type="nucleotide sequence ID" value="NZ_SLWM01000001.1"/>
</dbReference>
<protein>
    <submittedName>
        <fullName evidence="1">Uncharacterized protein</fullName>
    </submittedName>
</protein>
<organism evidence="1 2">
    <name type="scientific">Kribbella orskensis</name>
    <dbReference type="NCBI Taxonomy" id="2512216"/>
    <lineage>
        <taxon>Bacteria</taxon>
        <taxon>Bacillati</taxon>
        <taxon>Actinomycetota</taxon>
        <taxon>Actinomycetes</taxon>
        <taxon>Propionibacteriales</taxon>
        <taxon>Kribbellaceae</taxon>
        <taxon>Kribbella</taxon>
    </lineage>
</organism>
<dbReference type="Proteomes" id="UP000295818">
    <property type="component" value="Unassembled WGS sequence"/>
</dbReference>
<dbReference type="EMBL" id="SLWM01000001">
    <property type="protein sequence ID" value="TCO32300.1"/>
    <property type="molecule type" value="Genomic_DNA"/>
</dbReference>
<comment type="caution">
    <text evidence="1">The sequence shown here is derived from an EMBL/GenBank/DDBJ whole genome shotgun (WGS) entry which is preliminary data.</text>
</comment>